<dbReference type="Proteomes" id="UP000231451">
    <property type="component" value="Unassembled WGS sequence"/>
</dbReference>
<feature type="transmembrane region" description="Helical" evidence="2">
    <location>
        <begin position="177"/>
        <end position="200"/>
    </location>
</feature>
<proteinExistence type="predicted"/>
<feature type="region of interest" description="Disordered" evidence="1">
    <location>
        <begin position="210"/>
        <end position="230"/>
    </location>
</feature>
<dbReference type="OrthoDB" id="2136698at2"/>
<feature type="transmembrane region" description="Helical" evidence="2">
    <location>
        <begin position="61"/>
        <end position="79"/>
    </location>
</feature>
<feature type="transmembrane region" description="Helical" evidence="2">
    <location>
        <begin position="100"/>
        <end position="131"/>
    </location>
</feature>
<evidence type="ECO:0000256" key="2">
    <source>
        <dbReference type="SAM" id="Phobius"/>
    </source>
</evidence>
<dbReference type="GO" id="GO:0015128">
    <property type="term" value="F:gluconate transmembrane transporter activity"/>
    <property type="evidence" value="ECO:0007669"/>
    <property type="project" value="InterPro"/>
</dbReference>
<keyword evidence="4" id="KW-1185">Reference proteome</keyword>
<feature type="transmembrane region" description="Helical" evidence="2">
    <location>
        <begin position="299"/>
        <end position="322"/>
    </location>
</feature>
<feature type="transmembrane region" description="Helical" evidence="2">
    <location>
        <begin position="421"/>
        <end position="441"/>
    </location>
</feature>
<feature type="transmembrane region" description="Helical" evidence="2">
    <location>
        <begin position="240"/>
        <end position="265"/>
    </location>
</feature>
<name>A0A2M9HGE1_9BIFI</name>
<gene>
    <name evidence="3" type="ORF">CSQ87_03120</name>
</gene>
<dbReference type="PANTHER" id="PTHR30354:SF23">
    <property type="entry name" value="GNTP FAMILY PERMEASE"/>
    <property type="match status" value="1"/>
</dbReference>
<dbReference type="InterPro" id="IPR003474">
    <property type="entry name" value="Glcn_transporter"/>
</dbReference>
<reference evidence="3 4" key="1">
    <citation type="submission" date="2017-10" db="EMBL/GenBank/DDBJ databases">
        <title>Draft genome sequences of strains TRE 1, TRE 9, TRE H and TRI 7, isolated from tamarins, belonging to four potential novel Bifidobacterium species.</title>
        <authorList>
            <person name="Mattarelli P."/>
            <person name="Modesto M."/>
            <person name="Puglisi E."/>
            <person name="Morelli L."/>
            <person name="Spezio C."/>
            <person name="Bonetti A."/>
            <person name="Sandri C."/>
        </authorList>
    </citation>
    <scope>NUCLEOTIDE SEQUENCE [LARGE SCALE GENOMIC DNA]</scope>
    <source>
        <strain evidence="4">TRI7</strain>
    </source>
</reference>
<dbReference type="EMBL" id="PEBK01000002">
    <property type="protein sequence ID" value="PJM75867.1"/>
    <property type="molecule type" value="Genomic_DNA"/>
</dbReference>
<keyword evidence="2" id="KW-1133">Transmembrane helix</keyword>
<dbReference type="GO" id="GO:0005886">
    <property type="term" value="C:plasma membrane"/>
    <property type="evidence" value="ECO:0007669"/>
    <property type="project" value="TreeGrafter"/>
</dbReference>
<keyword evidence="2" id="KW-0472">Membrane</keyword>
<organism evidence="3 4">
    <name type="scientific">Bifidobacterium simiarum</name>
    <dbReference type="NCBI Taxonomy" id="2045441"/>
    <lineage>
        <taxon>Bacteria</taxon>
        <taxon>Bacillati</taxon>
        <taxon>Actinomycetota</taxon>
        <taxon>Actinomycetes</taxon>
        <taxon>Bifidobacteriales</taxon>
        <taxon>Bifidobacteriaceae</taxon>
        <taxon>Bifidobacterium</taxon>
    </lineage>
</organism>
<feature type="transmembrane region" description="Helical" evidence="2">
    <location>
        <begin position="31"/>
        <end position="49"/>
    </location>
</feature>
<keyword evidence="2" id="KW-0812">Transmembrane</keyword>
<dbReference type="Pfam" id="PF02447">
    <property type="entry name" value="GntP_permease"/>
    <property type="match status" value="1"/>
</dbReference>
<dbReference type="RefSeq" id="WP_100512401.1">
    <property type="nucleotide sequence ID" value="NZ_PEBK01000002.1"/>
</dbReference>
<dbReference type="AlphaFoldDB" id="A0A2M9HGE1"/>
<comment type="caution">
    <text evidence="3">The sequence shown here is derived from an EMBL/GenBank/DDBJ whole genome shotgun (WGS) entry which is preliminary data.</text>
</comment>
<feature type="transmembrane region" description="Helical" evidence="2">
    <location>
        <begin position="271"/>
        <end position="287"/>
    </location>
</feature>
<evidence type="ECO:0000313" key="3">
    <source>
        <dbReference type="EMBL" id="PJM75867.1"/>
    </source>
</evidence>
<protein>
    <submittedName>
        <fullName evidence="3">Gluconate:proton symporter</fullName>
    </submittedName>
</protein>
<dbReference type="PANTHER" id="PTHR30354">
    <property type="entry name" value="GNT FAMILY GLUCONATE TRANSPORTER"/>
    <property type="match status" value="1"/>
</dbReference>
<evidence type="ECO:0000256" key="1">
    <source>
        <dbReference type="SAM" id="MobiDB-lite"/>
    </source>
</evidence>
<feature type="transmembrane region" description="Helical" evidence="2">
    <location>
        <begin position="6"/>
        <end position="24"/>
    </location>
</feature>
<evidence type="ECO:0000313" key="4">
    <source>
        <dbReference type="Proteomes" id="UP000231451"/>
    </source>
</evidence>
<accession>A0A2M9HGE1</accession>
<sequence>MVEGVSIAWWAALAGLAVAIVLILKKLNATYALLLGAVIGCLIGGASLAQTVNVVVAGGQSVVGTIVRVLAAGVLAGVMMESGAADRIAKTIVAKFGESLAIFSLAFATMIICAVGVFIPVAVLIVAPIALEVGNRLGISKLALLVALSGGGKAGNIISPNPNTIAAASGFGIQPSAVMVGSFIPAVCGLAMAVLLATLLRNHGAAPTLAEAGNGGDTDTAGTADPAESSRELPSIGRALVAPVIAIVLLLVNPIGSVLGIGLLTKFQVDAMYILPFAAVVGLFVMGQGRHLLDYTKAGLARMTDVVLILIGAGAIGGLITNSDLSTQIVNLIKAWGVSGSLLAPLAGILMAAATASTSTGVILGSSSFGSSILDFGVTPVAAAVTMQAGATVIDHLPHGNYFHVSGQAMKMTVGERMKSVPFESIVGLTMTIVATLVYTVF</sequence>
<feature type="transmembrane region" description="Helical" evidence="2">
    <location>
        <begin position="342"/>
        <end position="364"/>
    </location>
</feature>